<dbReference type="EMBL" id="UYSL01021738">
    <property type="protein sequence ID" value="VDL79034.1"/>
    <property type="molecule type" value="Genomic_DNA"/>
</dbReference>
<protein>
    <submittedName>
        <fullName evidence="4">Transmembrane protein</fullName>
    </submittedName>
</protein>
<gene>
    <name evidence="2" type="ORF">NBR_LOCUS15440</name>
</gene>
<accession>A0A0N4YFB5</accession>
<reference evidence="4" key="1">
    <citation type="submission" date="2017-02" db="UniProtKB">
        <authorList>
            <consortium name="WormBaseParasite"/>
        </authorList>
    </citation>
    <scope>IDENTIFICATION</scope>
</reference>
<dbReference type="STRING" id="27835.A0A0N4YFB5"/>
<evidence type="ECO:0000313" key="3">
    <source>
        <dbReference type="Proteomes" id="UP000271162"/>
    </source>
</evidence>
<evidence type="ECO:0000313" key="4">
    <source>
        <dbReference type="WBParaSite" id="NBR_0001543901-mRNA-1"/>
    </source>
</evidence>
<keyword evidence="1" id="KW-0472">Membrane</keyword>
<dbReference type="Proteomes" id="UP000271162">
    <property type="component" value="Unassembled WGS sequence"/>
</dbReference>
<name>A0A0N4YFB5_NIPBR</name>
<evidence type="ECO:0000256" key="1">
    <source>
        <dbReference type="SAM" id="Phobius"/>
    </source>
</evidence>
<keyword evidence="3" id="KW-1185">Reference proteome</keyword>
<evidence type="ECO:0000313" key="2">
    <source>
        <dbReference type="EMBL" id="VDL79034.1"/>
    </source>
</evidence>
<dbReference type="OMA" id="QAMGSVW"/>
<organism evidence="4">
    <name type="scientific">Nippostrongylus brasiliensis</name>
    <name type="common">Rat hookworm</name>
    <dbReference type="NCBI Taxonomy" id="27835"/>
    <lineage>
        <taxon>Eukaryota</taxon>
        <taxon>Metazoa</taxon>
        <taxon>Ecdysozoa</taxon>
        <taxon>Nematoda</taxon>
        <taxon>Chromadorea</taxon>
        <taxon>Rhabditida</taxon>
        <taxon>Rhabditina</taxon>
        <taxon>Rhabditomorpha</taxon>
        <taxon>Strongyloidea</taxon>
        <taxon>Heligmosomidae</taxon>
        <taxon>Nippostrongylus</taxon>
    </lineage>
</organism>
<sequence length="140" mass="16215">MWMCFSGQAQLLFEAASPVVFRQYSLTIALICCIRVFLLSFFDSRPLHICHLTMTVVYSLSLASEIWFYKAMANTIPNIVRLVVQVLTVIALSIAQRWLDSPPPVEERRRGRLFAKHYMEGDLLNPPETEDVRKLRKKQL</sequence>
<dbReference type="AlphaFoldDB" id="A0A0N4YFB5"/>
<feature type="transmembrane region" description="Helical" evidence="1">
    <location>
        <begin position="49"/>
        <end position="67"/>
    </location>
</feature>
<keyword evidence="1" id="KW-1133">Transmembrane helix</keyword>
<keyword evidence="1" id="KW-0812">Transmembrane</keyword>
<proteinExistence type="predicted"/>
<dbReference type="WBParaSite" id="NBR_0001543901-mRNA-1">
    <property type="protein sequence ID" value="NBR_0001543901-mRNA-1"/>
    <property type="gene ID" value="NBR_0001543901"/>
</dbReference>
<feature type="transmembrane region" description="Helical" evidence="1">
    <location>
        <begin position="20"/>
        <end position="42"/>
    </location>
</feature>
<reference evidence="2 3" key="2">
    <citation type="submission" date="2018-11" db="EMBL/GenBank/DDBJ databases">
        <authorList>
            <consortium name="Pathogen Informatics"/>
        </authorList>
    </citation>
    <scope>NUCLEOTIDE SEQUENCE [LARGE SCALE GENOMIC DNA]</scope>
</reference>